<keyword evidence="2" id="KW-0812">Transmembrane</keyword>
<keyword evidence="6" id="KW-1185">Reference proteome</keyword>
<dbReference type="SUPFAM" id="SSF103473">
    <property type="entry name" value="MFS general substrate transporter"/>
    <property type="match status" value="1"/>
</dbReference>
<organism evidence="5 6">
    <name type="scientific">Oedothorax gibbosus</name>
    <dbReference type="NCBI Taxonomy" id="931172"/>
    <lineage>
        <taxon>Eukaryota</taxon>
        <taxon>Metazoa</taxon>
        <taxon>Ecdysozoa</taxon>
        <taxon>Arthropoda</taxon>
        <taxon>Chelicerata</taxon>
        <taxon>Arachnida</taxon>
        <taxon>Araneae</taxon>
        <taxon>Araneomorphae</taxon>
        <taxon>Entelegynae</taxon>
        <taxon>Araneoidea</taxon>
        <taxon>Linyphiidae</taxon>
        <taxon>Erigoninae</taxon>
        <taxon>Oedothorax</taxon>
    </lineage>
</organism>
<keyword evidence="4" id="KW-0472">Membrane</keyword>
<evidence type="ECO:0000313" key="5">
    <source>
        <dbReference type="EMBL" id="KAG8193383.1"/>
    </source>
</evidence>
<evidence type="ECO:0000256" key="2">
    <source>
        <dbReference type="ARBA" id="ARBA00022692"/>
    </source>
</evidence>
<dbReference type="PANTHER" id="PTHR24064">
    <property type="entry name" value="SOLUTE CARRIER FAMILY 22 MEMBER"/>
    <property type="match status" value="1"/>
</dbReference>
<evidence type="ECO:0000256" key="4">
    <source>
        <dbReference type="ARBA" id="ARBA00023136"/>
    </source>
</evidence>
<evidence type="ECO:0000313" key="6">
    <source>
        <dbReference type="Proteomes" id="UP000827092"/>
    </source>
</evidence>
<accession>A0AAV6VCJ8</accession>
<dbReference type="Gene3D" id="1.20.1250.20">
    <property type="entry name" value="MFS general substrate transporter like domains"/>
    <property type="match status" value="1"/>
</dbReference>
<comment type="caution">
    <text evidence="5">The sequence shown here is derived from an EMBL/GenBank/DDBJ whole genome shotgun (WGS) entry which is preliminary data.</text>
</comment>
<dbReference type="GO" id="GO:0016020">
    <property type="term" value="C:membrane"/>
    <property type="evidence" value="ECO:0007669"/>
    <property type="project" value="UniProtKB-SubCell"/>
</dbReference>
<evidence type="ECO:0000256" key="3">
    <source>
        <dbReference type="ARBA" id="ARBA00022989"/>
    </source>
</evidence>
<evidence type="ECO:0008006" key="7">
    <source>
        <dbReference type="Google" id="ProtNLM"/>
    </source>
</evidence>
<comment type="subcellular location">
    <subcellularLocation>
        <location evidence="1">Membrane</location>
        <topology evidence="1">Multi-pass membrane protein</topology>
    </subcellularLocation>
</comment>
<dbReference type="Proteomes" id="UP000827092">
    <property type="component" value="Unassembled WGS sequence"/>
</dbReference>
<name>A0AAV6VCJ8_9ARAC</name>
<keyword evidence="3" id="KW-1133">Transmembrane helix</keyword>
<proteinExistence type="predicted"/>
<dbReference type="EMBL" id="JAFNEN010000123">
    <property type="protein sequence ID" value="KAG8193383.1"/>
    <property type="molecule type" value="Genomic_DNA"/>
</dbReference>
<protein>
    <recommendedName>
        <fullName evidence="7">Major facilitator superfamily (MFS) profile domain-containing protein</fullName>
    </recommendedName>
</protein>
<sequence>MPSVFQLPYIIVLELVGPSMRTRIFNGIFNVSWTIGLSVLPLIASREWVTFGLATSSVSVLMFFYWKFLPESPRWLIIREKYSEATTVLTRIAEMNGKSQDPAELRIKIKDC</sequence>
<dbReference type="GO" id="GO:0022857">
    <property type="term" value="F:transmembrane transporter activity"/>
    <property type="evidence" value="ECO:0007669"/>
    <property type="project" value="InterPro"/>
</dbReference>
<dbReference type="InterPro" id="IPR036259">
    <property type="entry name" value="MFS_trans_sf"/>
</dbReference>
<dbReference type="InterPro" id="IPR005828">
    <property type="entry name" value="MFS_sugar_transport-like"/>
</dbReference>
<evidence type="ECO:0000256" key="1">
    <source>
        <dbReference type="ARBA" id="ARBA00004141"/>
    </source>
</evidence>
<dbReference type="Pfam" id="PF00083">
    <property type="entry name" value="Sugar_tr"/>
    <property type="match status" value="1"/>
</dbReference>
<gene>
    <name evidence="5" type="ORF">JTE90_012185</name>
</gene>
<dbReference type="AlphaFoldDB" id="A0AAV6VCJ8"/>
<reference evidence="5 6" key="1">
    <citation type="journal article" date="2022" name="Nat. Ecol. Evol.">
        <title>A masculinizing supergene underlies an exaggerated male reproductive morph in a spider.</title>
        <authorList>
            <person name="Hendrickx F."/>
            <person name="De Corte Z."/>
            <person name="Sonet G."/>
            <person name="Van Belleghem S.M."/>
            <person name="Kostlbacher S."/>
            <person name="Vangestel C."/>
        </authorList>
    </citation>
    <scope>NUCLEOTIDE SEQUENCE [LARGE SCALE GENOMIC DNA]</scope>
    <source>
        <strain evidence="5">W744_W776</strain>
    </source>
</reference>